<evidence type="ECO:0000256" key="2">
    <source>
        <dbReference type="ARBA" id="ARBA00000711"/>
    </source>
</evidence>
<dbReference type="GO" id="GO:0005525">
    <property type="term" value="F:GTP binding"/>
    <property type="evidence" value="ECO:0007669"/>
    <property type="project" value="UniProtKB-KW"/>
</dbReference>
<dbReference type="OrthoDB" id="9788370at2"/>
<evidence type="ECO:0000256" key="16">
    <source>
        <dbReference type="ARBA" id="ARBA00029570"/>
    </source>
</evidence>
<comment type="pathway">
    <text evidence="6">Cofactor biosynthesis; adenosylcobalamin biosynthesis; adenosylcobalamin from cob(II)yrinate a,c-diamide: step 5/7.</text>
</comment>
<comment type="catalytic activity">
    <reaction evidence="1">
        <text>adenosylcob(III)inamide + ATP = adenosylcob(III)inamide phosphate + ADP + H(+)</text>
        <dbReference type="Rhea" id="RHEA:15769"/>
        <dbReference type="ChEBI" id="CHEBI:2480"/>
        <dbReference type="ChEBI" id="CHEBI:15378"/>
        <dbReference type="ChEBI" id="CHEBI:30616"/>
        <dbReference type="ChEBI" id="CHEBI:58502"/>
        <dbReference type="ChEBI" id="CHEBI:456216"/>
        <dbReference type="EC" id="2.7.1.156"/>
    </reaction>
</comment>
<evidence type="ECO:0000256" key="7">
    <source>
        <dbReference type="ARBA" id="ARBA00007490"/>
    </source>
</evidence>
<sequence>MIRLLLGGTRSGKSALGETLLAAGPVPHRVVATGQGLDFAMRERISAHKRARRPGVAVIEVGAQAMDVLAREAGNGGTVLLDSLDFWLFACHHQGVEHSAALARGLSPYAGPDGPELIVVSAETGLGPVAADAATRHFIDALGGLNQAAAALADDVRLVVAGLCVQLKGNAP</sequence>
<evidence type="ECO:0000256" key="15">
    <source>
        <dbReference type="ARBA" id="ARBA00023134"/>
    </source>
</evidence>
<protein>
    <recommendedName>
        <fullName evidence="16">Adenosylcobinamide kinase</fullName>
        <ecNumber evidence="8">2.7.1.156</ecNumber>
        <ecNumber evidence="9">2.7.7.62</ecNumber>
    </recommendedName>
    <alternativeName>
        <fullName evidence="17">Adenosylcobinamide-phosphate guanylyltransferase</fullName>
    </alternativeName>
</protein>
<proteinExistence type="inferred from homology"/>
<reference evidence="18 19" key="1">
    <citation type="submission" date="2020-01" db="EMBL/GenBank/DDBJ databases">
        <title>Genome sequence of Desulfovibrio aerotolerans DSM 16695(T).</title>
        <authorList>
            <person name="Karnachuk O."/>
            <person name="Avakyan M."/>
            <person name="Mardanov A."/>
            <person name="Kadnikov V."/>
            <person name="Ravin N."/>
        </authorList>
    </citation>
    <scope>NUCLEOTIDE SEQUENCE [LARGE SCALE GENOMIC DNA]</scope>
    <source>
        <strain evidence="18 19">DSM 16695</strain>
    </source>
</reference>
<dbReference type="Pfam" id="PF02283">
    <property type="entry name" value="CobU"/>
    <property type="match status" value="1"/>
</dbReference>
<evidence type="ECO:0000256" key="8">
    <source>
        <dbReference type="ARBA" id="ARBA00012016"/>
    </source>
</evidence>
<evidence type="ECO:0000256" key="1">
    <source>
        <dbReference type="ARBA" id="ARBA00000312"/>
    </source>
</evidence>
<dbReference type="AlphaFoldDB" id="A0A7C9J9L7"/>
<dbReference type="GO" id="GO:0043752">
    <property type="term" value="F:adenosylcobinamide kinase activity"/>
    <property type="evidence" value="ECO:0007669"/>
    <property type="project" value="UniProtKB-EC"/>
</dbReference>
<name>A0A7C9J9L7_9BACT</name>
<evidence type="ECO:0000256" key="4">
    <source>
        <dbReference type="ARBA" id="ARBA00003889"/>
    </source>
</evidence>
<keyword evidence="15" id="KW-0342">GTP-binding</keyword>
<dbReference type="InterPro" id="IPR027417">
    <property type="entry name" value="P-loop_NTPase"/>
</dbReference>
<dbReference type="GO" id="GO:0008820">
    <property type="term" value="F:cobinamide phosphate guanylyltransferase activity"/>
    <property type="evidence" value="ECO:0007669"/>
    <property type="project" value="UniProtKB-EC"/>
</dbReference>
<evidence type="ECO:0000256" key="14">
    <source>
        <dbReference type="ARBA" id="ARBA00022840"/>
    </source>
</evidence>
<evidence type="ECO:0000313" key="18">
    <source>
        <dbReference type="EMBL" id="MYL83598.1"/>
    </source>
</evidence>
<gene>
    <name evidence="18" type="ORF">GTA51_10725</name>
</gene>
<dbReference type="PANTHER" id="PTHR34848:SF1">
    <property type="entry name" value="BIFUNCTIONAL ADENOSYLCOBALAMIN BIOSYNTHESIS PROTEIN COBU"/>
    <property type="match status" value="1"/>
</dbReference>
<keyword evidence="14" id="KW-0067">ATP-binding</keyword>
<comment type="catalytic activity">
    <reaction evidence="3">
        <text>adenosylcob(III)inamide + GTP = adenosylcob(III)inamide phosphate + GDP + H(+)</text>
        <dbReference type="Rhea" id="RHEA:15765"/>
        <dbReference type="ChEBI" id="CHEBI:2480"/>
        <dbReference type="ChEBI" id="CHEBI:15378"/>
        <dbReference type="ChEBI" id="CHEBI:37565"/>
        <dbReference type="ChEBI" id="CHEBI:58189"/>
        <dbReference type="ChEBI" id="CHEBI:58502"/>
        <dbReference type="EC" id="2.7.1.156"/>
    </reaction>
</comment>
<keyword evidence="10" id="KW-0169">Cobalamin biosynthesis</keyword>
<dbReference type="SUPFAM" id="SSF52540">
    <property type="entry name" value="P-loop containing nucleoside triphosphate hydrolases"/>
    <property type="match status" value="1"/>
</dbReference>
<dbReference type="GO" id="GO:0005524">
    <property type="term" value="F:ATP binding"/>
    <property type="evidence" value="ECO:0007669"/>
    <property type="project" value="UniProtKB-KW"/>
</dbReference>
<evidence type="ECO:0000256" key="17">
    <source>
        <dbReference type="ARBA" id="ARBA00030571"/>
    </source>
</evidence>
<accession>A0A7C9J9L7</accession>
<dbReference type="InterPro" id="IPR003203">
    <property type="entry name" value="CobU/CobP"/>
</dbReference>
<dbReference type="PANTHER" id="PTHR34848">
    <property type="match status" value="1"/>
</dbReference>
<keyword evidence="12" id="KW-0547">Nucleotide-binding</keyword>
<evidence type="ECO:0000256" key="11">
    <source>
        <dbReference type="ARBA" id="ARBA00022679"/>
    </source>
</evidence>
<dbReference type="EC" id="2.7.7.62" evidence="9"/>
<comment type="function">
    <text evidence="4">Catalyzes ATP-dependent phosphorylation of adenosylcobinamide and addition of GMP to adenosylcobinamide phosphate.</text>
</comment>
<dbReference type="UniPathway" id="UPA00148">
    <property type="reaction ID" value="UER00236"/>
</dbReference>
<dbReference type="EMBL" id="WVUD01000017">
    <property type="protein sequence ID" value="MYL83598.1"/>
    <property type="molecule type" value="Genomic_DNA"/>
</dbReference>
<dbReference type="Proteomes" id="UP000482487">
    <property type="component" value="Unassembled WGS sequence"/>
</dbReference>
<evidence type="ECO:0000256" key="3">
    <source>
        <dbReference type="ARBA" id="ARBA00001522"/>
    </source>
</evidence>
<evidence type="ECO:0000313" key="19">
    <source>
        <dbReference type="Proteomes" id="UP000482487"/>
    </source>
</evidence>
<evidence type="ECO:0000256" key="12">
    <source>
        <dbReference type="ARBA" id="ARBA00022741"/>
    </source>
</evidence>
<evidence type="ECO:0000256" key="10">
    <source>
        <dbReference type="ARBA" id="ARBA00022573"/>
    </source>
</evidence>
<evidence type="ECO:0000256" key="5">
    <source>
        <dbReference type="ARBA" id="ARBA00004692"/>
    </source>
</evidence>
<evidence type="ECO:0000256" key="6">
    <source>
        <dbReference type="ARBA" id="ARBA00005159"/>
    </source>
</evidence>
<keyword evidence="13 18" id="KW-0418">Kinase</keyword>
<comment type="similarity">
    <text evidence="7">Belongs to the CobU/CobP family.</text>
</comment>
<dbReference type="GO" id="GO:0009236">
    <property type="term" value="P:cobalamin biosynthetic process"/>
    <property type="evidence" value="ECO:0007669"/>
    <property type="project" value="UniProtKB-UniPathway"/>
</dbReference>
<comment type="catalytic activity">
    <reaction evidence="2">
        <text>adenosylcob(III)inamide phosphate + GTP + H(+) = adenosylcob(III)inamide-GDP + diphosphate</text>
        <dbReference type="Rhea" id="RHEA:22712"/>
        <dbReference type="ChEBI" id="CHEBI:15378"/>
        <dbReference type="ChEBI" id="CHEBI:33019"/>
        <dbReference type="ChEBI" id="CHEBI:37565"/>
        <dbReference type="ChEBI" id="CHEBI:58502"/>
        <dbReference type="ChEBI" id="CHEBI:60487"/>
        <dbReference type="EC" id="2.7.7.62"/>
    </reaction>
</comment>
<dbReference type="Gene3D" id="3.40.50.300">
    <property type="entry name" value="P-loop containing nucleotide triphosphate hydrolases"/>
    <property type="match status" value="1"/>
</dbReference>
<evidence type="ECO:0000256" key="13">
    <source>
        <dbReference type="ARBA" id="ARBA00022777"/>
    </source>
</evidence>
<evidence type="ECO:0000256" key="9">
    <source>
        <dbReference type="ARBA" id="ARBA00012523"/>
    </source>
</evidence>
<comment type="caution">
    <text evidence="18">The sequence shown here is derived from an EMBL/GenBank/DDBJ whole genome shotgun (WGS) entry which is preliminary data.</text>
</comment>
<organism evidence="18 19">
    <name type="scientific">Solidesulfovibrio aerotolerans</name>
    <dbReference type="NCBI Taxonomy" id="295255"/>
    <lineage>
        <taxon>Bacteria</taxon>
        <taxon>Pseudomonadati</taxon>
        <taxon>Thermodesulfobacteriota</taxon>
        <taxon>Desulfovibrionia</taxon>
        <taxon>Desulfovibrionales</taxon>
        <taxon>Desulfovibrionaceae</taxon>
        <taxon>Solidesulfovibrio</taxon>
    </lineage>
</organism>
<keyword evidence="19" id="KW-1185">Reference proteome</keyword>
<comment type="pathway">
    <text evidence="5">Cofactor biosynthesis; adenosylcobalamin biosynthesis; adenosylcobalamin from cob(II)yrinate a,c-diamide: step 6/7.</text>
</comment>
<keyword evidence="11" id="KW-0808">Transferase</keyword>
<dbReference type="EC" id="2.7.1.156" evidence="8"/>
<dbReference type="RefSeq" id="WP_160960980.1">
    <property type="nucleotide sequence ID" value="NZ_WVUD01000017.1"/>
</dbReference>